<dbReference type="OrthoDB" id="3824918at2"/>
<protein>
    <submittedName>
        <fullName evidence="3">PH domain-containing protein</fullName>
    </submittedName>
</protein>
<dbReference type="Pfam" id="PF10756">
    <property type="entry name" value="bPH_6"/>
    <property type="match status" value="1"/>
</dbReference>
<feature type="domain" description="Low molecular weight protein antigen 6 PH" evidence="2">
    <location>
        <begin position="74"/>
        <end position="136"/>
    </location>
</feature>
<accession>A0A1H4API3</accession>
<dbReference type="AlphaFoldDB" id="A0A1H4API3"/>
<name>A0A1H4API3_9ACTO</name>
<evidence type="ECO:0000313" key="3">
    <source>
        <dbReference type="EMBL" id="SEA37803.1"/>
    </source>
</evidence>
<sequence length="149" mass="16304">MKPPRDPYRTFRPTRGPIVALAVGFACLIGFIALLVTVGSSPNWLLIDKLLSGAFLAVGLFLLWRQASVRAQPDDEGLTVRNFIRTTRLSWAQIISVRFGQGRPWAVLDLANGTELAVMAIQRADGDAAMSEARRLATLIEEHDVTGSD</sequence>
<keyword evidence="4" id="KW-1185">Reference proteome</keyword>
<reference evidence="4" key="1">
    <citation type="submission" date="2016-10" db="EMBL/GenBank/DDBJ databases">
        <authorList>
            <person name="Varghese N."/>
            <person name="Submissions S."/>
        </authorList>
    </citation>
    <scope>NUCLEOTIDE SEQUENCE [LARGE SCALE GENOMIC DNA]</scope>
    <source>
        <strain evidence="4">KPR-1</strain>
    </source>
</reference>
<gene>
    <name evidence="3" type="ORF">SAMN02910418_01462</name>
</gene>
<evidence type="ECO:0000313" key="4">
    <source>
        <dbReference type="Proteomes" id="UP000199288"/>
    </source>
</evidence>
<evidence type="ECO:0000256" key="1">
    <source>
        <dbReference type="SAM" id="Phobius"/>
    </source>
</evidence>
<dbReference type="PROSITE" id="PS51257">
    <property type="entry name" value="PROKAR_LIPOPROTEIN"/>
    <property type="match status" value="1"/>
</dbReference>
<dbReference type="EMBL" id="FNQV01000008">
    <property type="protein sequence ID" value="SEA37803.1"/>
    <property type="molecule type" value="Genomic_DNA"/>
</dbReference>
<feature type="transmembrane region" description="Helical" evidence="1">
    <location>
        <begin position="18"/>
        <end position="38"/>
    </location>
</feature>
<dbReference type="RefSeq" id="WP_092564312.1">
    <property type="nucleotide sequence ID" value="NZ_FNQV01000008.1"/>
</dbReference>
<keyword evidence="1" id="KW-0812">Transmembrane</keyword>
<dbReference type="InterPro" id="IPR019692">
    <property type="entry name" value="CFP-6_PH"/>
</dbReference>
<dbReference type="Proteomes" id="UP000199288">
    <property type="component" value="Unassembled WGS sequence"/>
</dbReference>
<keyword evidence="1" id="KW-1133">Transmembrane helix</keyword>
<keyword evidence="1" id="KW-0472">Membrane</keyword>
<evidence type="ECO:0000259" key="2">
    <source>
        <dbReference type="Pfam" id="PF10756"/>
    </source>
</evidence>
<proteinExistence type="predicted"/>
<feature type="transmembrane region" description="Helical" evidence="1">
    <location>
        <begin position="44"/>
        <end position="64"/>
    </location>
</feature>
<organism evidence="3 4">
    <name type="scientific">Bowdeniella nasicola</name>
    <dbReference type="NCBI Taxonomy" id="208480"/>
    <lineage>
        <taxon>Bacteria</taxon>
        <taxon>Bacillati</taxon>
        <taxon>Actinomycetota</taxon>
        <taxon>Actinomycetes</taxon>
        <taxon>Actinomycetales</taxon>
        <taxon>Actinomycetaceae</taxon>
        <taxon>Bowdeniella</taxon>
    </lineage>
</organism>